<dbReference type="GO" id="GO:0004799">
    <property type="term" value="F:thymidylate synthase activity"/>
    <property type="evidence" value="ECO:0007669"/>
    <property type="project" value="TreeGrafter"/>
</dbReference>
<dbReference type="GO" id="GO:0006231">
    <property type="term" value="P:dTMP biosynthetic process"/>
    <property type="evidence" value="ECO:0007669"/>
    <property type="project" value="InterPro"/>
</dbReference>
<dbReference type="PROSITE" id="PS51331">
    <property type="entry name" value="THYX"/>
    <property type="match status" value="1"/>
</dbReference>
<dbReference type="GO" id="GO:0050660">
    <property type="term" value="F:flavin adenine dinucleotide binding"/>
    <property type="evidence" value="ECO:0007669"/>
    <property type="project" value="InterPro"/>
</dbReference>
<evidence type="ECO:0000313" key="1">
    <source>
        <dbReference type="EMBL" id="AGH57052.1"/>
    </source>
</evidence>
<dbReference type="GO" id="GO:0050797">
    <property type="term" value="F:thymidylate synthase (FAD) activity"/>
    <property type="evidence" value="ECO:0007669"/>
    <property type="project" value="InterPro"/>
</dbReference>
<dbReference type="PANTHER" id="PTHR34934">
    <property type="entry name" value="FLAVIN-DEPENDENT THYMIDYLATE SYNTHASE"/>
    <property type="match status" value="1"/>
</dbReference>
<dbReference type="GO" id="GO:0070402">
    <property type="term" value="F:NADPH binding"/>
    <property type="evidence" value="ECO:0007669"/>
    <property type="project" value="TreeGrafter"/>
</dbReference>
<proteinExistence type="predicted"/>
<dbReference type="NCBIfam" id="TIGR02170">
    <property type="entry name" value="thyX"/>
    <property type="match status" value="1"/>
</dbReference>
<accession>M4SL34</accession>
<dbReference type="EMBL" id="HQ634194">
    <property type="protein sequence ID" value="AGH57052.1"/>
    <property type="molecule type" value="Genomic_DNA"/>
</dbReference>
<sequence>MNAELIDVMGNDLSIVKAARVSFANEDDENRTDMENAKLIRYLAKHNHWTPFAHVQLTLRMRAPVPIRTQCFKHKSGFVENEESRRYIKSTPTFFIPEQFRKSCENKKQGSGENFNQYDNALMQKFYQDHFDESLEKYEQALRDGVCEEQARFLLPQGAEVNWYWTGSLAAFARFFNQRTDSHAQKEIQDLAREVGDIIEPLFPIAWKELTNA</sequence>
<dbReference type="PANTHER" id="PTHR34934:SF1">
    <property type="entry name" value="FLAVIN-DEPENDENT THYMIDYLATE SYNTHASE"/>
    <property type="match status" value="1"/>
</dbReference>
<name>M4SL34_9CAUD</name>
<dbReference type="Pfam" id="PF02511">
    <property type="entry name" value="Thy1"/>
    <property type="match status" value="1"/>
</dbReference>
<reference evidence="1 2" key="1">
    <citation type="submission" date="2010-11" db="EMBL/GenBank/DDBJ databases">
        <title>The Genome Sequence of Vibrio phage VBP47.</title>
        <authorList>
            <consortium name="The Broad Institute Genome Sequencing Platform"/>
            <person name="Henn M.R."/>
            <person name="Wharam S."/>
            <person name="Gilg I."/>
            <person name="Martinez Martinez J."/>
            <person name="Wilson W."/>
            <person name="Levin J."/>
            <person name="Malboeuf C."/>
            <person name="Casali M."/>
            <person name="Russ C."/>
            <person name="Lennon N."/>
            <person name="Chapman S.B."/>
            <person name="Erlich R."/>
            <person name="Young S.K."/>
            <person name="Yandava C."/>
            <person name="Zeng Q."/>
            <person name="Fitzgerald M.F."/>
            <person name="Alvarado L."/>
            <person name="Anderson S."/>
            <person name="Berlin A."/>
            <person name="Chen Z."/>
            <person name="Freedman E."/>
            <person name="Gellesch M."/>
            <person name="Goldberg J."/>
            <person name="Green L."/>
            <person name="Griggs A."/>
            <person name="Gujja S."/>
            <person name="Heilman E."/>
            <person name="Heiman D."/>
            <person name="Hollinger A."/>
            <person name="Howarth C."/>
            <person name="Larson L."/>
            <person name="Mehta T."/>
            <person name="Neiman D."/>
            <person name="Pearson M."/>
            <person name="Roberts A."/>
            <person name="Ryan E."/>
            <person name="Saif S."/>
            <person name="Shea T."/>
            <person name="Shenoy N."/>
            <person name="Sisk P."/>
            <person name="Stolte C."/>
            <person name="Sykes S."/>
            <person name="White J."/>
            <person name="Haas B."/>
            <person name="Nusbaum C."/>
            <person name="Birren B."/>
        </authorList>
    </citation>
    <scope>NUCLEOTIDE SEQUENCE [LARGE SCALE GENOMIC DNA]</scope>
    <source>
        <strain evidence="1 2">VBP47</strain>
    </source>
</reference>
<dbReference type="SUPFAM" id="SSF69796">
    <property type="entry name" value="Thymidylate synthase-complementing protein Thy1"/>
    <property type="match status" value="1"/>
</dbReference>
<dbReference type="Proteomes" id="UP000204031">
    <property type="component" value="Segment"/>
</dbReference>
<dbReference type="InterPro" id="IPR036098">
    <property type="entry name" value="Thymidylate_synthase_ThyX_sf"/>
</dbReference>
<protein>
    <submittedName>
        <fullName evidence="1">Thymidylate synthase</fullName>
    </submittedName>
</protein>
<gene>
    <name evidence="1" type="ORF">VPNG_00028</name>
</gene>
<keyword evidence="2" id="KW-1185">Reference proteome</keyword>
<dbReference type="KEGG" id="vg:15010655"/>
<dbReference type="RefSeq" id="YP_007674123.1">
    <property type="nucleotide sequence ID" value="NC_020848.1"/>
</dbReference>
<dbReference type="OrthoDB" id="8223at10239"/>
<dbReference type="GeneID" id="15010655"/>
<dbReference type="CDD" id="cd20175">
    <property type="entry name" value="ThyX"/>
    <property type="match status" value="1"/>
</dbReference>
<dbReference type="InterPro" id="IPR003669">
    <property type="entry name" value="Thymidylate_synthase_ThyX"/>
</dbReference>
<organism evidence="1 2">
    <name type="scientific">Vibrio phage VBP47</name>
    <dbReference type="NCBI Taxonomy" id="754073"/>
    <lineage>
        <taxon>Viruses</taxon>
        <taxon>Duplodnaviria</taxon>
        <taxon>Heunggongvirae</taxon>
        <taxon>Uroviricota</taxon>
        <taxon>Caudoviricetes</taxon>
        <taxon>Schitoviridae</taxon>
        <taxon>Fuhrmanvirinae</taxon>
        <taxon>Stoningtonvirus</taxon>
        <taxon>Stoningtonvirus VBP47</taxon>
    </lineage>
</organism>
<dbReference type="Gene3D" id="3.30.1360.170">
    <property type="match status" value="1"/>
</dbReference>
<evidence type="ECO:0000313" key="2">
    <source>
        <dbReference type="Proteomes" id="UP000204031"/>
    </source>
</evidence>